<feature type="domain" description="RCC1-like" evidence="7">
    <location>
        <begin position="360"/>
        <end position="697"/>
    </location>
</feature>
<comment type="caution">
    <text evidence="8">The sequence shown here is derived from an EMBL/GenBank/DDBJ whole genome shotgun (WGS) entry which is preliminary data.</text>
</comment>
<dbReference type="PRINTS" id="PR00633">
    <property type="entry name" value="RCCNDNSATION"/>
</dbReference>
<dbReference type="InterPro" id="IPR000408">
    <property type="entry name" value="Reg_chr_condens"/>
</dbReference>
<dbReference type="FunFam" id="3.60.20.30:FF:000005">
    <property type="entry name" value="N(4)-(Beta-N-acetylglucosaminyl)-L-asparaginase"/>
    <property type="match status" value="1"/>
</dbReference>
<feature type="repeat" description="RCC1" evidence="6">
    <location>
        <begin position="730"/>
        <end position="779"/>
    </location>
</feature>
<evidence type="ECO:0000256" key="6">
    <source>
        <dbReference type="PROSITE-ProRule" id="PRU00235"/>
    </source>
</evidence>
<evidence type="ECO:0000259" key="7">
    <source>
        <dbReference type="Pfam" id="PF25390"/>
    </source>
</evidence>
<dbReference type="InterPro" id="IPR000246">
    <property type="entry name" value="Peptidase_T2"/>
</dbReference>
<feature type="active site" description="Nucleophile" evidence="3">
    <location>
        <position position="196"/>
    </location>
</feature>
<dbReference type="Pfam" id="PF01112">
    <property type="entry name" value="Asparaginase_2"/>
    <property type="match status" value="1"/>
</dbReference>
<dbReference type="AlphaFoldDB" id="A0A819MWI9"/>
<dbReference type="GO" id="GO:0019843">
    <property type="term" value="F:rRNA binding"/>
    <property type="evidence" value="ECO:0007669"/>
    <property type="project" value="TreeGrafter"/>
</dbReference>
<dbReference type="GO" id="GO:0016787">
    <property type="term" value="F:hydrolase activity"/>
    <property type="evidence" value="ECO:0007669"/>
    <property type="project" value="InterPro"/>
</dbReference>
<dbReference type="EMBL" id="CAJOBF010001829">
    <property type="protein sequence ID" value="CAF3987236.1"/>
    <property type="molecule type" value="Genomic_DNA"/>
</dbReference>
<evidence type="ECO:0000256" key="4">
    <source>
        <dbReference type="PIRSR" id="PIRSR600246-2"/>
    </source>
</evidence>
<dbReference type="Pfam" id="PF25390">
    <property type="entry name" value="WD40_RLD"/>
    <property type="match status" value="1"/>
</dbReference>
<dbReference type="GO" id="GO:0005085">
    <property type="term" value="F:guanyl-nucleotide exchange factor activity"/>
    <property type="evidence" value="ECO:0007669"/>
    <property type="project" value="TreeGrafter"/>
</dbReference>
<feature type="repeat" description="RCC1" evidence="6">
    <location>
        <begin position="672"/>
        <end position="729"/>
    </location>
</feature>
<dbReference type="InterPro" id="IPR009091">
    <property type="entry name" value="RCC1/BLIP-II"/>
</dbReference>
<feature type="repeat" description="RCC1" evidence="6">
    <location>
        <begin position="433"/>
        <end position="496"/>
    </location>
</feature>
<feature type="site" description="Cleavage; by autolysis" evidence="5">
    <location>
        <begin position="195"/>
        <end position="196"/>
    </location>
</feature>
<evidence type="ECO:0000256" key="3">
    <source>
        <dbReference type="PIRSR" id="PIRSR600246-1"/>
    </source>
</evidence>
<feature type="repeat" description="RCC1" evidence="6">
    <location>
        <begin position="497"/>
        <end position="556"/>
    </location>
</feature>
<feature type="binding site" evidence="4">
    <location>
        <begin position="247"/>
        <end position="250"/>
    </location>
    <ligand>
        <name>substrate</name>
    </ligand>
</feature>
<dbReference type="Gene3D" id="3.60.20.30">
    <property type="entry name" value="(Glycosyl)asparaginase"/>
    <property type="match status" value="1"/>
</dbReference>
<dbReference type="InterPro" id="IPR053035">
    <property type="entry name" value="Mitochondrial_GEF_domain"/>
</dbReference>
<evidence type="ECO:0000313" key="8">
    <source>
        <dbReference type="EMBL" id="CAF3987236.1"/>
    </source>
</evidence>
<evidence type="ECO:0000256" key="2">
    <source>
        <dbReference type="ARBA" id="ARBA00022737"/>
    </source>
</evidence>
<gene>
    <name evidence="8" type="ORF">UXM345_LOCUS15396</name>
</gene>
<dbReference type="Gene3D" id="2.130.10.30">
    <property type="entry name" value="Regulator of chromosome condensation 1/beta-lactamase-inhibitor protein II"/>
    <property type="match status" value="2"/>
</dbReference>
<dbReference type="PROSITE" id="PS50012">
    <property type="entry name" value="RCC1_3"/>
    <property type="match status" value="6"/>
</dbReference>
<dbReference type="PANTHER" id="PTHR46337:SF1">
    <property type="entry name" value="RCC1-LIKE G EXCHANGING FACTOR-LIKE PROTEIN"/>
    <property type="match status" value="1"/>
</dbReference>
<dbReference type="SUPFAM" id="SSF50985">
    <property type="entry name" value="RCC1/BLIP-II"/>
    <property type="match status" value="1"/>
</dbReference>
<feature type="binding site" evidence="4">
    <location>
        <begin position="224"/>
        <end position="227"/>
    </location>
    <ligand>
        <name>substrate</name>
    </ligand>
</feature>
<evidence type="ECO:0000256" key="1">
    <source>
        <dbReference type="ARBA" id="ARBA00010872"/>
    </source>
</evidence>
<comment type="similarity">
    <text evidence="1">Belongs to the Ntn-hydrolase family.</text>
</comment>
<feature type="repeat" description="RCC1" evidence="6">
    <location>
        <begin position="557"/>
        <end position="609"/>
    </location>
</feature>
<dbReference type="GO" id="GO:0070131">
    <property type="term" value="P:positive regulation of mitochondrial translation"/>
    <property type="evidence" value="ECO:0007669"/>
    <property type="project" value="TreeGrafter"/>
</dbReference>
<evidence type="ECO:0000313" key="9">
    <source>
        <dbReference type="Proteomes" id="UP000663842"/>
    </source>
</evidence>
<organism evidence="8 9">
    <name type="scientific">Rotaria magnacalcarata</name>
    <dbReference type="NCBI Taxonomy" id="392030"/>
    <lineage>
        <taxon>Eukaryota</taxon>
        <taxon>Metazoa</taxon>
        <taxon>Spiralia</taxon>
        <taxon>Gnathifera</taxon>
        <taxon>Rotifera</taxon>
        <taxon>Eurotatoria</taxon>
        <taxon>Bdelloidea</taxon>
        <taxon>Philodinida</taxon>
        <taxon>Philodinidae</taxon>
        <taxon>Rotaria</taxon>
    </lineage>
</organism>
<dbReference type="InterPro" id="IPR058923">
    <property type="entry name" value="RCC1-like_dom"/>
</dbReference>
<protein>
    <recommendedName>
        <fullName evidence="7">RCC1-like domain-containing protein</fullName>
    </recommendedName>
</protein>
<sequence length="781" mass="85442">MSSTTQTAASPIVVNTWPFINATRNAFATLLTPGATCLDAVEVGCRTCEDEQCDGSVGWGNHPDENGETTLDALIMDGRTMGVGAVANLHRIKNAIGVARAVLRYSTHSLLVGESATKFAIDMGFKEEDLHSNASIEAWNKWKNSNCQPNYRRNVQPDPTTSCGPYTPKFEAGKIYTYIDEEIPSHRPLPDGEHDTIGMLAVDPNGNMAAGASTNGLQFKIPGRVADSALVGSGAYVDNDVGGACATGDGDVMQRFVPSYHAVQLMRQGTAPDEACSDAIARIAKFYANFTGAVLALGKDGRHGAACHDKMNNIQQPLKICLKCYEKLFLRCININVENSKRGPVPTVSFVGDRARLYPSIYCWGYIGTGALGVFDFVNKKPDPKHTDASQQTRLRRSIPYRHPFSYEHQIKINRIACGNGFTLFSSNTLKYDKLWGCGLNTDSQLTFFKDRHHPKGFGDYVIVPKIIHLPIKHPRSTRITQIAAGRAHSIVLTDNSGLFSFGNNSFGQCARQIVSDEIYKNSMLIHSFNIDLNDNDDKIVDIICGQDHTLFLSAKGRVYACGLNTDGQLGVGHYECISRPERVRGDIENEHIVQLASKGDSILALNKAGDLFGWGNNEYRQLGISDDPVDSPKSFQCAKPRHLSFRDGSSLKNIKCIASGGSLCSAVDQQGKLYMWGFGLLGFGPKHTTIDVPQEIPLELFGLNEFNRDVKIDHVTCGLLSTAAITNNGELFMWGKNRYGSLGVEFDEDSPMPMRVFVPARVTSVALGPDHTFALCKGYV</sequence>
<dbReference type="GO" id="GO:0005743">
    <property type="term" value="C:mitochondrial inner membrane"/>
    <property type="evidence" value="ECO:0007669"/>
    <property type="project" value="TreeGrafter"/>
</dbReference>
<dbReference type="InterPro" id="IPR029055">
    <property type="entry name" value="Ntn_hydrolases_N"/>
</dbReference>
<dbReference type="Pfam" id="PF00415">
    <property type="entry name" value="RCC1"/>
    <property type="match status" value="1"/>
</dbReference>
<proteinExistence type="inferred from homology"/>
<dbReference type="Proteomes" id="UP000663842">
    <property type="component" value="Unassembled WGS sequence"/>
</dbReference>
<accession>A0A819MWI9</accession>
<name>A0A819MWI9_9BILA</name>
<dbReference type="PANTHER" id="PTHR46337">
    <property type="entry name" value="RCC1-LIKE G EXCHANGING FACTOR-LIKE PROTEIN"/>
    <property type="match status" value="1"/>
</dbReference>
<keyword evidence="2" id="KW-0677">Repeat</keyword>
<reference evidence="8" key="1">
    <citation type="submission" date="2021-02" db="EMBL/GenBank/DDBJ databases">
        <authorList>
            <person name="Nowell W R."/>
        </authorList>
    </citation>
    <scope>NUCLEOTIDE SEQUENCE</scope>
</reference>
<dbReference type="SUPFAM" id="SSF56235">
    <property type="entry name" value="N-terminal nucleophile aminohydrolases (Ntn hydrolases)"/>
    <property type="match status" value="1"/>
</dbReference>
<evidence type="ECO:0000256" key="5">
    <source>
        <dbReference type="PIRSR" id="PIRSR600246-3"/>
    </source>
</evidence>
<feature type="repeat" description="RCC1" evidence="6">
    <location>
        <begin position="610"/>
        <end position="671"/>
    </location>
</feature>
<dbReference type="CDD" id="cd04513">
    <property type="entry name" value="Glycosylasparaginase"/>
    <property type="match status" value="1"/>
</dbReference>